<evidence type="ECO:0000313" key="1">
    <source>
        <dbReference type="EMBL" id="MDT7833217.1"/>
    </source>
</evidence>
<dbReference type="InterPro" id="IPR027417">
    <property type="entry name" value="P-loop_NTPase"/>
</dbReference>
<organism evidence="1 2">
    <name type="scientific">Asprobacillus argus</name>
    <dbReference type="NCBI Taxonomy" id="3076534"/>
    <lineage>
        <taxon>Bacteria</taxon>
        <taxon>Pseudomonadati</taxon>
        <taxon>Bacteroidota</taxon>
        <taxon>Flavobacteriia</taxon>
        <taxon>Flavobacteriales</taxon>
        <taxon>Flavobacteriaceae</taxon>
        <taxon>Asprobacillus</taxon>
    </lineage>
</organism>
<accession>A0ABU3LJH2</accession>
<comment type="caution">
    <text evidence="1">The sequence shown here is derived from an EMBL/GenBank/DDBJ whole genome shotgun (WGS) entry which is preliminary data.</text>
</comment>
<sequence>MSVRIKIKGNNETNEYKDALALKEIFELEFRDGQVNGEILIICNATLFGQETKDVDLIAIGKFERYSQRIKTKHKSANGTEGQQMRVVFINDFCFVFETKRHRATDIRLDGLTLSVKYNEKRSDVTTQSENQKYSLTNFFKDRINFSPYICNFIWLRNVSWESIKNLLGNNSNIHDKHNYLPNTFNMRFLMQLACVQLIPWTPTDKNSGNLKGYSAFNSLRRNQEFDINEIDRIFDLFKKVKDGSGELTRKKIEKITSQILNNQQYAKAIGDKLIIISGRAGTGKTIKLLSIACDLATQQGSRSLILTYNHALVSDIKRTLALAEIPDGIDDYAVNITTLHKFFYELVVGFEIGDSVQESKNNKKFIRNFIKDYKSHLETLNEYLDLELIGEKEISQLMVTRHQQVGWDYLLIDEAQDWGELEKELIFKIFGKEKIIIADGVDQLIRSQNKCNWTRALKPKYDFKKTHEKKGLRQKVNLVNFVNRFAEKLNINWELESKKELIGGKVIISTKGYFPELHQRQFELVKTNGNSAYEMMFLVPPTLVEPYQKMDEYDQPYEDKRFIHTDKYKERGISFWDGTSRDLRTQYVVDLNEHRLLQYESCRGLEGWTVVNLDFDKFIDYKMQTFEEEETNELALESIEEKRKRFVYLWALIPLTRAIDTLVITLSNPSGYIGQVLRKVYEENSDFVEWID</sequence>
<proteinExistence type="predicted"/>
<evidence type="ECO:0000313" key="2">
    <source>
        <dbReference type="Proteomes" id="UP001257277"/>
    </source>
</evidence>
<dbReference type="EMBL" id="JAVTTO010000004">
    <property type="protein sequence ID" value="MDT7833217.1"/>
    <property type="molecule type" value="Genomic_DNA"/>
</dbReference>
<keyword evidence="2" id="KW-1185">Reference proteome</keyword>
<dbReference type="Pfam" id="PF13245">
    <property type="entry name" value="AAA_19"/>
    <property type="match status" value="1"/>
</dbReference>
<dbReference type="Gene3D" id="3.40.50.300">
    <property type="entry name" value="P-loop containing nucleotide triphosphate hydrolases"/>
    <property type="match status" value="1"/>
</dbReference>
<protein>
    <submittedName>
        <fullName evidence="1">AAA family ATPase</fullName>
    </submittedName>
</protein>
<gene>
    <name evidence="1" type="ORF">RQM59_12540</name>
</gene>
<dbReference type="Proteomes" id="UP001257277">
    <property type="component" value="Unassembled WGS sequence"/>
</dbReference>
<reference evidence="1 2" key="1">
    <citation type="submission" date="2023-09" db="EMBL/GenBank/DDBJ databases">
        <title>Novel taxa isolated from Blanes Bay.</title>
        <authorList>
            <person name="Rey-Velasco X."/>
            <person name="Lucena T."/>
        </authorList>
    </citation>
    <scope>NUCLEOTIDE SEQUENCE [LARGE SCALE GENOMIC DNA]</scope>
    <source>
        <strain evidence="1 2">S356</strain>
    </source>
</reference>
<name>A0ABU3LJH2_9FLAO</name>
<dbReference type="RefSeq" id="WP_349242466.1">
    <property type="nucleotide sequence ID" value="NZ_JAVTTO010000004.1"/>
</dbReference>
<dbReference type="SUPFAM" id="SSF52540">
    <property type="entry name" value="P-loop containing nucleoside triphosphate hydrolases"/>
    <property type="match status" value="1"/>
</dbReference>